<dbReference type="Proteomes" id="UP000053477">
    <property type="component" value="Unassembled WGS sequence"/>
</dbReference>
<feature type="transmembrane region" description="Helical" evidence="2">
    <location>
        <begin position="24"/>
        <end position="46"/>
    </location>
</feature>
<accession>A0A0H2RC71</accession>
<keyword evidence="2" id="KW-0812">Transmembrane</keyword>
<feature type="compositionally biased region" description="Basic and acidic residues" evidence="1">
    <location>
        <begin position="173"/>
        <end position="184"/>
    </location>
</feature>
<dbReference type="AlphaFoldDB" id="A0A0H2RC71"/>
<sequence>MAPTYSSSRRSLDALDACTGACNLGLIIGCAAPIFIAISTLSIILVRRRIVARRSMVQAQEQEDEAISNGGSSFGMLYSRLSSIHPSRQSALVEVPQTPPGIQVETSSVKSISTLLPVKVHENIQEERISEENPNPEERPITPLLVLPSLSSMLGDFLSYGEAIDEQAPSESDVPKPKLSEGRSRPSLPGTDGLRTEEDLRSTKSNEGVSLARESSNDHLIAYMATSTTPMKSTPLSKWNIEAIEEEADPFAPMDVDDLVELMQPDIQTLPIIQSKPDLAVTTTLWSILVDSNSTLETLLPIRLNDFPSIPQVGLAHPRPEATEGVTASQSSLVLAFSRSTSAPASINLLADSVEDISRRFRLSSRRIFHSSRHCDPGQLWDEEDERRFSKAVVKGTPSRHTWSAGVSYSRSSSSGPGELWDDEDERRISCEVSGPIADEYLEALSTFATLSFASLDIISVPAGLGELHKSFRNSSEVPLALDSVDGDTTIGSSSESLESSRSTNVLLPHKNPGADAKSSLMFSSYSGGLCICQEIFVDSACVCESDISGGATIVELDDDDEENEASLKPDTSFGYQGVGFIPDQSQIFLSLDDNDVKSQSTSPATTVSPTASPNTRNSLASFAGLLEFDFDFETTDKYYSDDHQIPVVDMDIEPNSFYLSAICFTRIQWPWDP</sequence>
<reference evidence="3 4" key="1">
    <citation type="submission" date="2015-04" db="EMBL/GenBank/DDBJ databases">
        <title>Complete genome sequence of Schizopora paradoxa KUC8140, a cosmopolitan wood degrader in East Asia.</title>
        <authorList>
            <consortium name="DOE Joint Genome Institute"/>
            <person name="Min B."/>
            <person name="Park H."/>
            <person name="Jang Y."/>
            <person name="Kim J.-J."/>
            <person name="Kim K.H."/>
            <person name="Pangilinan J."/>
            <person name="Lipzen A."/>
            <person name="Riley R."/>
            <person name="Grigoriev I.V."/>
            <person name="Spatafora J.W."/>
            <person name="Choi I.-G."/>
        </authorList>
    </citation>
    <scope>NUCLEOTIDE SEQUENCE [LARGE SCALE GENOMIC DNA]</scope>
    <source>
        <strain evidence="3 4">KUC8140</strain>
    </source>
</reference>
<keyword evidence="4" id="KW-1185">Reference proteome</keyword>
<evidence type="ECO:0000256" key="1">
    <source>
        <dbReference type="SAM" id="MobiDB-lite"/>
    </source>
</evidence>
<gene>
    <name evidence="3" type="ORF">SCHPADRAFT_580431</name>
</gene>
<evidence type="ECO:0000313" key="4">
    <source>
        <dbReference type="Proteomes" id="UP000053477"/>
    </source>
</evidence>
<evidence type="ECO:0000313" key="3">
    <source>
        <dbReference type="EMBL" id="KLO09097.1"/>
    </source>
</evidence>
<keyword evidence="2" id="KW-0472">Membrane</keyword>
<dbReference type="InParanoid" id="A0A0H2RC71"/>
<protein>
    <submittedName>
        <fullName evidence="3">Uncharacterized protein</fullName>
    </submittedName>
</protein>
<dbReference type="OrthoDB" id="3267576at2759"/>
<evidence type="ECO:0000256" key="2">
    <source>
        <dbReference type="SAM" id="Phobius"/>
    </source>
</evidence>
<feature type="region of interest" description="Disordered" evidence="1">
    <location>
        <begin position="165"/>
        <end position="213"/>
    </location>
</feature>
<feature type="compositionally biased region" description="Basic and acidic residues" evidence="1">
    <location>
        <begin position="194"/>
        <end position="204"/>
    </location>
</feature>
<proteinExistence type="predicted"/>
<dbReference type="EMBL" id="KQ086066">
    <property type="protein sequence ID" value="KLO09097.1"/>
    <property type="molecule type" value="Genomic_DNA"/>
</dbReference>
<organism evidence="3 4">
    <name type="scientific">Schizopora paradoxa</name>
    <dbReference type="NCBI Taxonomy" id="27342"/>
    <lineage>
        <taxon>Eukaryota</taxon>
        <taxon>Fungi</taxon>
        <taxon>Dikarya</taxon>
        <taxon>Basidiomycota</taxon>
        <taxon>Agaricomycotina</taxon>
        <taxon>Agaricomycetes</taxon>
        <taxon>Hymenochaetales</taxon>
        <taxon>Schizoporaceae</taxon>
        <taxon>Schizopora</taxon>
    </lineage>
</organism>
<feature type="region of interest" description="Disordered" evidence="1">
    <location>
        <begin position="487"/>
        <end position="510"/>
    </location>
</feature>
<feature type="compositionally biased region" description="Low complexity" evidence="1">
    <location>
        <begin position="493"/>
        <end position="503"/>
    </location>
</feature>
<keyword evidence="2" id="KW-1133">Transmembrane helix</keyword>
<name>A0A0H2RC71_9AGAM</name>